<dbReference type="Proteomes" id="UP000024635">
    <property type="component" value="Unassembled WGS sequence"/>
</dbReference>
<dbReference type="OrthoDB" id="5838112at2759"/>
<keyword evidence="4" id="KW-1185">Reference proteome</keyword>
<dbReference type="GO" id="GO:0005112">
    <property type="term" value="F:Notch binding"/>
    <property type="evidence" value="ECO:0007669"/>
    <property type="project" value="TreeGrafter"/>
</dbReference>
<feature type="chain" id="PRO_5001494640" evidence="2">
    <location>
        <begin position="27"/>
        <end position="417"/>
    </location>
</feature>
<feature type="region of interest" description="Disordered" evidence="1">
    <location>
        <begin position="243"/>
        <end position="271"/>
    </location>
</feature>
<evidence type="ECO:0000256" key="2">
    <source>
        <dbReference type="SAM" id="SignalP"/>
    </source>
</evidence>
<evidence type="ECO:0000313" key="3">
    <source>
        <dbReference type="EMBL" id="EYC40024.1"/>
    </source>
</evidence>
<organism evidence="3 4">
    <name type="scientific">Ancylostoma ceylanicum</name>
    <dbReference type="NCBI Taxonomy" id="53326"/>
    <lineage>
        <taxon>Eukaryota</taxon>
        <taxon>Metazoa</taxon>
        <taxon>Ecdysozoa</taxon>
        <taxon>Nematoda</taxon>
        <taxon>Chromadorea</taxon>
        <taxon>Rhabditida</taxon>
        <taxon>Rhabditina</taxon>
        <taxon>Rhabditomorpha</taxon>
        <taxon>Strongyloidea</taxon>
        <taxon>Ancylostomatidae</taxon>
        <taxon>Ancylostomatinae</taxon>
        <taxon>Ancylostoma</taxon>
    </lineage>
</organism>
<feature type="signal peptide" evidence="2">
    <location>
        <begin position="1"/>
        <end position="26"/>
    </location>
</feature>
<sequence length="417" mass="46153">MLPAISHTNTMLSFVIFLAVISFGEAVSLSLVRVACARDPTLPFCDSHILGDPITSTPKPLVTTPRLSAALGLDKKLPGYDKEQQQQFLTWLSDQKDEVPDADIDTEELESSHHVHSDVGEYCMKYKANFHHYCKNGNVDKLEGVLPQFCTVYGRHCGIDDFPKPGPLLESKEQFKEETAKQPSGSFKGSTTEYCGKFLEQYNQLCSAGGKSTKAEEFCSSYKQSCNKSAAKPNSDLAKEIEDIDDFPEPAGVGGGAPPSEEEEENETTKKPQVARYCDKYWENYNFYCAGESSADHEKFCRSYRSNCPQKVGSLKESASFLGGKGKNGDIGQAERLIGNDMVILIMVFSTGLLPSAAQAGWHPQLWVTMASLDRYDKLEQRLVVRCFVVLGYQCEHLHALKAASAEILDSELMCGW</sequence>
<dbReference type="PANTHER" id="PTHR35015:SF4">
    <property type="entry name" value="PROTEIN CBR-OSM-7"/>
    <property type="match status" value="1"/>
</dbReference>
<comment type="caution">
    <text evidence="3">The sequence shown here is derived from an EMBL/GenBank/DDBJ whole genome shotgun (WGS) entry which is preliminary data.</text>
</comment>
<dbReference type="AlphaFoldDB" id="A0A016WJP7"/>
<gene>
    <name evidence="3" type="primary">Acey_s0632.g877</name>
    <name evidence="3" type="ORF">Y032_0632g877</name>
</gene>
<protein>
    <submittedName>
        <fullName evidence="3">Uncharacterized protein</fullName>
    </submittedName>
</protein>
<reference evidence="4" key="1">
    <citation type="journal article" date="2015" name="Nat. Genet.">
        <title>The genome and transcriptome of the zoonotic hookworm Ancylostoma ceylanicum identify infection-specific gene families.</title>
        <authorList>
            <person name="Schwarz E.M."/>
            <person name="Hu Y."/>
            <person name="Antoshechkin I."/>
            <person name="Miller M.M."/>
            <person name="Sternberg P.W."/>
            <person name="Aroian R.V."/>
        </authorList>
    </citation>
    <scope>NUCLEOTIDE SEQUENCE</scope>
    <source>
        <strain evidence="4">HY135</strain>
    </source>
</reference>
<name>A0A016WJP7_9BILA</name>
<dbReference type="GO" id="GO:0005615">
    <property type="term" value="C:extracellular space"/>
    <property type="evidence" value="ECO:0007669"/>
    <property type="project" value="TreeGrafter"/>
</dbReference>
<dbReference type="InterPro" id="IPR053124">
    <property type="entry name" value="Notch_signaling_modulators"/>
</dbReference>
<evidence type="ECO:0000313" key="4">
    <source>
        <dbReference type="Proteomes" id="UP000024635"/>
    </source>
</evidence>
<proteinExistence type="predicted"/>
<dbReference type="GO" id="GO:0045747">
    <property type="term" value="P:positive regulation of Notch signaling pathway"/>
    <property type="evidence" value="ECO:0007669"/>
    <property type="project" value="TreeGrafter"/>
</dbReference>
<evidence type="ECO:0000256" key="1">
    <source>
        <dbReference type="SAM" id="MobiDB-lite"/>
    </source>
</evidence>
<keyword evidence="2" id="KW-0732">Signal</keyword>
<accession>A0A016WJP7</accession>
<dbReference type="EMBL" id="JARK01000232">
    <property type="protein sequence ID" value="EYC40024.1"/>
    <property type="molecule type" value="Genomic_DNA"/>
</dbReference>
<dbReference type="PANTHER" id="PTHR35015">
    <property type="entry name" value="PROTEIN CBR-OSM-7-RELATED"/>
    <property type="match status" value="1"/>
</dbReference>